<accession>A0A1H8M1Y4</accession>
<gene>
    <name evidence="1" type="ORF">SAMN04488134_1043</name>
</gene>
<dbReference type="RefSeq" id="WP_091496316.1">
    <property type="nucleotide sequence ID" value="NZ_FODJ01000004.1"/>
</dbReference>
<dbReference type="EMBL" id="FODJ01000004">
    <property type="protein sequence ID" value="SEO11424.1"/>
    <property type="molecule type" value="Genomic_DNA"/>
</dbReference>
<dbReference type="OrthoDB" id="3010211at2"/>
<evidence type="ECO:0000313" key="2">
    <source>
        <dbReference type="Proteomes" id="UP000199300"/>
    </source>
</evidence>
<sequence length="219" mass="26667">MLKMDEIQNLLAEKNIKMIVSNKRIYIDDRSAQSVPLENHYGISREISKDDTELKWSYCFYFRERRNTEEIRILKQFNTKEKALNYLFFKEISRYFMSEFIIPSRSYEIEHWTFEKVRRDMERLNIPAQYLSDETKVVPNSIIYQQKNNLWYTGFINDKKEKIYESPNGNGDSEWFFSLYGNDIYLFFLFDKYTEELLDRNIIEKAFSDQVKLIVLDYK</sequence>
<reference evidence="1 2" key="1">
    <citation type="submission" date="2016-10" db="EMBL/GenBank/DDBJ databases">
        <authorList>
            <person name="de Groot N.N."/>
        </authorList>
    </citation>
    <scope>NUCLEOTIDE SEQUENCE [LARGE SCALE GENOMIC DNA]</scope>
    <source>
        <strain evidence="1 2">CGMCC 1.10434</strain>
    </source>
</reference>
<keyword evidence="2" id="KW-1185">Reference proteome</keyword>
<organism evidence="1 2">
    <name type="scientific">Amphibacillus marinus</name>
    <dbReference type="NCBI Taxonomy" id="872970"/>
    <lineage>
        <taxon>Bacteria</taxon>
        <taxon>Bacillati</taxon>
        <taxon>Bacillota</taxon>
        <taxon>Bacilli</taxon>
        <taxon>Bacillales</taxon>
        <taxon>Bacillaceae</taxon>
        <taxon>Amphibacillus</taxon>
    </lineage>
</organism>
<name>A0A1H8M1Y4_9BACI</name>
<proteinExistence type="predicted"/>
<dbReference type="Proteomes" id="UP000199300">
    <property type="component" value="Unassembled WGS sequence"/>
</dbReference>
<dbReference type="AlphaFoldDB" id="A0A1H8M1Y4"/>
<protein>
    <submittedName>
        <fullName evidence="1">Uncharacterized protein</fullName>
    </submittedName>
</protein>
<evidence type="ECO:0000313" key="1">
    <source>
        <dbReference type="EMBL" id="SEO11424.1"/>
    </source>
</evidence>